<feature type="transmembrane region" description="Helical" evidence="6">
    <location>
        <begin position="1194"/>
        <end position="1214"/>
    </location>
</feature>
<dbReference type="EMBL" id="JABBCP010000001">
    <property type="protein sequence ID" value="NMF55054.1"/>
    <property type="molecule type" value="Genomic_DNA"/>
</dbReference>
<evidence type="ECO:0000256" key="4">
    <source>
        <dbReference type="ARBA" id="ARBA00023088"/>
    </source>
</evidence>
<keyword evidence="1" id="KW-0134">Cell wall</keyword>
<organism evidence="8 9">
    <name type="scientific">Collinsella acetigenes</name>
    <dbReference type="NCBI Taxonomy" id="2713419"/>
    <lineage>
        <taxon>Bacteria</taxon>
        <taxon>Bacillati</taxon>
        <taxon>Actinomycetota</taxon>
        <taxon>Coriobacteriia</taxon>
        <taxon>Coriobacteriales</taxon>
        <taxon>Coriobacteriaceae</taxon>
        <taxon>Collinsella</taxon>
    </lineage>
</organism>
<gene>
    <name evidence="8" type="ORF">HF320_01720</name>
</gene>
<evidence type="ECO:0000256" key="1">
    <source>
        <dbReference type="ARBA" id="ARBA00022512"/>
    </source>
</evidence>
<keyword evidence="2" id="KW-0964">Secreted</keyword>
<evidence type="ECO:0000313" key="9">
    <source>
        <dbReference type="Proteomes" id="UP000546970"/>
    </source>
</evidence>
<comment type="caution">
    <text evidence="8">The sequence shown here is derived from an EMBL/GenBank/DDBJ whole genome shotgun (WGS) entry which is preliminary data.</text>
</comment>
<evidence type="ECO:0000259" key="7">
    <source>
        <dbReference type="PROSITE" id="PS50847"/>
    </source>
</evidence>
<evidence type="ECO:0000256" key="5">
    <source>
        <dbReference type="SAM" id="MobiDB-lite"/>
    </source>
</evidence>
<reference evidence="8 9" key="1">
    <citation type="submission" date="2020-04" db="EMBL/GenBank/DDBJ databases">
        <title>Collinsella sp. KGMB02528 nov., an anaerobic actinobacterium isolated from human feces.</title>
        <authorList>
            <person name="Han K.-I."/>
            <person name="Eom M.K."/>
            <person name="Kim J.-S."/>
            <person name="Lee K.C."/>
            <person name="Suh M.K."/>
            <person name="Park S.-H."/>
            <person name="Lee J.H."/>
            <person name="Kang S.W."/>
            <person name="Park J.-E."/>
            <person name="Oh B.S."/>
            <person name="Yu S.Y."/>
            <person name="Choi S.-H."/>
            <person name="Lee D.H."/>
            <person name="Yoon H."/>
            <person name="Kim B.-Y."/>
            <person name="Lee J.H."/>
            <person name="Lee J.-S."/>
        </authorList>
    </citation>
    <scope>NUCLEOTIDE SEQUENCE [LARGE SCALE GENOMIC DNA]</scope>
    <source>
        <strain evidence="8 9">KGMB02528</strain>
    </source>
</reference>
<dbReference type="NCBIfam" id="TIGR01167">
    <property type="entry name" value="LPXTG_anchor"/>
    <property type="match status" value="1"/>
</dbReference>
<evidence type="ECO:0000256" key="6">
    <source>
        <dbReference type="SAM" id="Phobius"/>
    </source>
</evidence>
<dbReference type="InterPro" id="IPR019931">
    <property type="entry name" value="LPXTG_anchor"/>
</dbReference>
<feature type="domain" description="Gram-positive cocci surface proteins LPxTG" evidence="7">
    <location>
        <begin position="1187"/>
        <end position="1219"/>
    </location>
</feature>
<feature type="region of interest" description="Disordered" evidence="5">
    <location>
        <begin position="735"/>
        <end position="814"/>
    </location>
</feature>
<keyword evidence="6" id="KW-1133">Transmembrane helix</keyword>
<dbReference type="AlphaFoldDB" id="A0A7X9YHQ8"/>
<dbReference type="Pfam" id="PF00746">
    <property type="entry name" value="Gram_pos_anchor"/>
    <property type="match status" value="1"/>
</dbReference>
<dbReference type="Proteomes" id="UP000546970">
    <property type="component" value="Unassembled WGS sequence"/>
</dbReference>
<proteinExistence type="predicted"/>
<keyword evidence="3" id="KW-0732">Signal</keyword>
<sequence>MPASLIPLREYKIDKAKGTFEVADIDAVKPLRVTYASSVKDVVRDNLFTPANVAGLTDYIDANGDHDANTVSFLANKWSGGDLGDTHASFRPSSANSYYYLQKVTPLYTDEACTQRATGSLEDAATYYYKDEYVIRGDDGKPKDAYTAVAIDGSMISSFEGALTSDGTGYALAKGTARLLFIDQLHTEKSVVGGNVTDTARDVLNPEWNDSSSLAGATQVNAHLGNNGIITFGLGTTPAKLDTKANFGLTKVLEGRAWTDADKFTFEIGLASGDRDAQTMPQTSVTLTKSDADGQGHAAIDFGTIAYTKAGTYVYEVVEKAGDASGIAYSTNRARITVLVTIDKAGVLSAAVTKVENPTFTNTYTSELSYSAAGGLVITKTLNGHSMAEGQFTFTVTPTDAASAKALGLSEGDNTFVTPAAADGATVSIDILGGRDVTFTQADAGKTYSYTVSEKNGGAPGYTYDTSVRTVTIAVTDDGVGKLTATTTVTGGAEGDKTYTYVTGETSETAKVPFVNSYYASTNDPGGLSAAIIATKKIEGRPLADGEFTFHLAYAGTTTSLRTVRNSKDGTVDFGTFSYDTAMLADLVDSGRATKSTNKDGNFVWTVEYVAYEDEASLPAGVSAGLASFTVIVRIVDNGNGSLEATVQTKGECVFRNVYSTGDPVTMRLNGTKSLTSADGLTPASIAGKFTFTVKGEDGAPMPERTNATNDADGNIDFGGIIFTLADLNRALGDNGTTGEDASELDEAATDDESDQALDGADGIAAKSAPAGDDTTFDLGGPVASGEASVTDAPATDEGGGDVAPAPVEESGPVGDTIIESDGPMLLGMPEIETVAYKIADTAAPAATKSRSHTFVYTIEESGSAPGVANDPASTRTVSFTVTDDGAGHLTVTRNPAEGPAFTFTNSYGVKPVTSSVTDQLEATKVLEGRDLDAGEFTFELVEGNTVVAKGTNAKDGSITLSPITYNKPGTHTYTLRERGAGTHDRGMTFSGASYIVVTTVSDNGNGTLSVKHAFEDAQTATFTNVYRAAPASVKITAIKTLVGRDLKDSEFTFALTGEGDAADISRTAKNDARGNVSFDELTFEAPGTYTFRIAEVKGTEEGMTYDESVYTITVTVVDNGEGQLEASLSYTKNEEAVEAIEFCNTFTEQKTPEKPSVKPDTPIPPTTPKGPGKPGKSGGVVTRSFLPQTGDTAAVAMVIAAALAIAGIAFIAYGRHRR</sequence>
<dbReference type="RefSeq" id="WP_169276790.1">
    <property type="nucleotide sequence ID" value="NZ_JABBCP010000001.1"/>
</dbReference>
<evidence type="ECO:0000313" key="8">
    <source>
        <dbReference type="EMBL" id="NMF55054.1"/>
    </source>
</evidence>
<dbReference type="Pfam" id="PF12892">
    <property type="entry name" value="FctA"/>
    <property type="match status" value="6"/>
</dbReference>
<dbReference type="NCBIfam" id="TIGR03786">
    <property type="entry name" value="strep_pil_rpt"/>
    <property type="match status" value="4"/>
</dbReference>
<accession>A0A7X9YHQ8</accession>
<keyword evidence="6" id="KW-0812">Transmembrane</keyword>
<evidence type="ECO:0000256" key="2">
    <source>
        <dbReference type="ARBA" id="ARBA00022525"/>
    </source>
</evidence>
<dbReference type="Gene3D" id="2.60.40.3050">
    <property type="match status" value="7"/>
</dbReference>
<evidence type="ECO:0000256" key="3">
    <source>
        <dbReference type="ARBA" id="ARBA00022729"/>
    </source>
</evidence>
<dbReference type="PROSITE" id="PS50847">
    <property type="entry name" value="GRAM_POS_ANCHORING"/>
    <property type="match status" value="1"/>
</dbReference>
<feature type="compositionally biased region" description="Acidic residues" evidence="5">
    <location>
        <begin position="741"/>
        <end position="756"/>
    </location>
</feature>
<keyword evidence="9" id="KW-1185">Reference proteome</keyword>
<keyword evidence="6" id="KW-0472">Membrane</keyword>
<dbReference type="InterPro" id="IPR038174">
    <property type="entry name" value="Strep_pil_link_sf"/>
</dbReference>
<keyword evidence="4" id="KW-0572">Peptidoglycan-anchor</keyword>
<name>A0A7X9YHQ8_9ACTN</name>
<dbReference type="InterPro" id="IPR022464">
    <property type="entry name" value="Strep_pil_isopept_link"/>
</dbReference>
<protein>
    <submittedName>
        <fullName evidence="8">LPXTG cell wall anchor domain-containing protein</fullName>
    </submittedName>
</protein>
<feature type="region of interest" description="Disordered" evidence="5">
    <location>
        <begin position="1149"/>
        <end position="1185"/>
    </location>
</feature>